<proteinExistence type="predicted"/>
<organism evidence="2 3">
    <name type="scientific">Microbacterium keratanolyticum</name>
    <dbReference type="NCBI Taxonomy" id="67574"/>
    <lineage>
        <taxon>Bacteria</taxon>
        <taxon>Bacillati</taxon>
        <taxon>Actinomycetota</taxon>
        <taxon>Actinomycetes</taxon>
        <taxon>Micrococcales</taxon>
        <taxon>Microbacteriaceae</taxon>
        <taxon>Microbacterium</taxon>
    </lineage>
</organism>
<dbReference type="PANTHER" id="PTHR46663">
    <property type="entry name" value="DIGUANYLATE CYCLASE DGCT-RELATED"/>
    <property type="match status" value="1"/>
</dbReference>
<sequence length="476" mass="51667">MTDDRTQVGLSHDLLDAAPVAILTMELRGTILAHNAPTARWLGDDEGLIGSNLVDLLTPASRLLYETQVVPRLVETGHVRALTLEVRTRSGEKRPMLVNANLRQRDTPTPVVHIAAFDATARVEFEQELVQTRREAAVAHRALSLLQEATSRLALAGGSDDLGEILADSAGTALQARWTEVRLQENTGGDAVGAATLRRWGQAPPSVGVAPDEAFSSDTLICRDLTEIAAEKPQRAAALTKDGVEALLVVPIMRERQDGRTVLGDIRCWFGRPRTLGSEEVETLHALAAQAERVLDHLRLQDRLRHIALHDALTGLPNRMLFQDRLAETLAHSGTREEPCAVLFIDLDGFKQINDARGHGVGDEVLRTVSTRLRNACRQSDVVARLGGDEFLILLEDMTLEDARSLAERVRAAVRMPLDGPASGMPLSASVGVLGWNPRDGVRAPSAAEFIAAADALMYEVKRDGKDGVLARGWSA</sequence>
<dbReference type="RefSeq" id="WP_204939911.1">
    <property type="nucleotide sequence ID" value="NZ_BAAAUM010000002.1"/>
</dbReference>
<dbReference type="InterPro" id="IPR029787">
    <property type="entry name" value="Nucleotide_cyclase"/>
</dbReference>
<dbReference type="InterPro" id="IPR052163">
    <property type="entry name" value="DGC-Regulatory_Protein"/>
</dbReference>
<feature type="domain" description="GGDEF" evidence="1">
    <location>
        <begin position="338"/>
        <end position="474"/>
    </location>
</feature>
<dbReference type="SUPFAM" id="SSF55073">
    <property type="entry name" value="Nucleotide cyclase"/>
    <property type="match status" value="1"/>
</dbReference>
<keyword evidence="3" id="KW-1185">Reference proteome</keyword>
<dbReference type="Gene3D" id="3.30.450.40">
    <property type="match status" value="1"/>
</dbReference>
<evidence type="ECO:0000313" key="2">
    <source>
        <dbReference type="EMBL" id="GLK02359.1"/>
    </source>
</evidence>
<protein>
    <recommendedName>
        <fullName evidence="1">GGDEF domain-containing protein</fullName>
    </recommendedName>
</protein>
<reference evidence="2" key="1">
    <citation type="journal article" date="2014" name="Int. J. Syst. Evol. Microbiol.">
        <title>Complete genome sequence of Corynebacterium casei LMG S-19264T (=DSM 44701T), isolated from a smear-ripened cheese.</title>
        <authorList>
            <consortium name="US DOE Joint Genome Institute (JGI-PGF)"/>
            <person name="Walter F."/>
            <person name="Albersmeier A."/>
            <person name="Kalinowski J."/>
            <person name="Ruckert C."/>
        </authorList>
    </citation>
    <scope>NUCLEOTIDE SEQUENCE</scope>
    <source>
        <strain evidence="2">VKM Ac-1958</strain>
    </source>
</reference>
<dbReference type="NCBIfam" id="TIGR00254">
    <property type="entry name" value="GGDEF"/>
    <property type="match status" value="1"/>
</dbReference>
<comment type="caution">
    <text evidence="2">The sequence shown here is derived from an EMBL/GenBank/DDBJ whole genome shotgun (WGS) entry which is preliminary data.</text>
</comment>
<dbReference type="InterPro" id="IPR000160">
    <property type="entry name" value="GGDEF_dom"/>
</dbReference>
<dbReference type="PROSITE" id="PS50887">
    <property type="entry name" value="GGDEF"/>
    <property type="match status" value="1"/>
</dbReference>
<dbReference type="InterPro" id="IPR000014">
    <property type="entry name" value="PAS"/>
</dbReference>
<dbReference type="InterPro" id="IPR035965">
    <property type="entry name" value="PAS-like_dom_sf"/>
</dbReference>
<dbReference type="PANTHER" id="PTHR46663:SF2">
    <property type="entry name" value="GGDEF DOMAIN-CONTAINING PROTEIN"/>
    <property type="match status" value="1"/>
</dbReference>
<evidence type="ECO:0000313" key="3">
    <source>
        <dbReference type="Proteomes" id="UP001142325"/>
    </source>
</evidence>
<dbReference type="AlphaFoldDB" id="A0A9W6HUE8"/>
<gene>
    <name evidence="2" type="ORF">GCM10017596_20740</name>
</gene>
<dbReference type="InterPro" id="IPR029016">
    <property type="entry name" value="GAF-like_dom_sf"/>
</dbReference>
<dbReference type="InterPro" id="IPR043128">
    <property type="entry name" value="Rev_trsase/Diguanyl_cyclase"/>
</dbReference>
<reference evidence="2" key="2">
    <citation type="submission" date="2023-01" db="EMBL/GenBank/DDBJ databases">
        <authorList>
            <person name="Sun Q."/>
            <person name="Evtushenko L."/>
        </authorList>
    </citation>
    <scope>NUCLEOTIDE SEQUENCE</scope>
    <source>
        <strain evidence="2">VKM Ac-1958</strain>
    </source>
</reference>
<accession>A0A9W6HUE8</accession>
<dbReference type="SUPFAM" id="SSF55785">
    <property type="entry name" value="PYP-like sensor domain (PAS domain)"/>
    <property type="match status" value="1"/>
</dbReference>
<dbReference type="Pfam" id="PF00990">
    <property type="entry name" value="GGDEF"/>
    <property type="match status" value="1"/>
</dbReference>
<dbReference type="SMART" id="SM00267">
    <property type="entry name" value="GGDEF"/>
    <property type="match status" value="1"/>
</dbReference>
<dbReference type="FunFam" id="3.30.70.270:FF:000001">
    <property type="entry name" value="Diguanylate cyclase domain protein"/>
    <property type="match status" value="1"/>
</dbReference>
<name>A0A9W6HUE8_9MICO</name>
<dbReference type="Proteomes" id="UP001142325">
    <property type="component" value="Unassembled WGS sequence"/>
</dbReference>
<dbReference type="NCBIfam" id="TIGR00229">
    <property type="entry name" value="sensory_box"/>
    <property type="match status" value="1"/>
</dbReference>
<dbReference type="EMBL" id="BSET01000002">
    <property type="protein sequence ID" value="GLK02359.1"/>
    <property type="molecule type" value="Genomic_DNA"/>
</dbReference>
<dbReference type="CDD" id="cd01949">
    <property type="entry name" value="GGDEF"/>
    <property type="match status" value="1"/>
</dbReference>
<dbReference type="Gene3D" id="3.30.70.270">
    <property type="match status" value="1"/>
</dbReference>
<evidence type="ECO:0000259" key="1">
    <source>
        <dbReference type="PROSITE" id="PS50887"/>
    </source>
</evidence>
<dbReference type="Gene3D" id="3.30.450.20">
    <property type="entry name" value="PAS domain"/>
    <property type="match status" value="1"/>
</dbReference>
<dbReference type="SUPFAM" id="SSF55781">
    <property type="entry name" value="GAF domain-like"/>
    <property type="match status" value="1"/>
</dbReference>